<sequence length="315" mass="36648">MRKLFITIIALLLILKLTAQEKSQKKYLTFDYQLIVDNDAFTFDLTQDQYYSSGIYGSVRILKDSIANAKVIQSYQLNHRMYTPKWIGWDRQEQLDRPYAGLLSASIANEYYFHSNQYLKAQLELGWLGPGALVGETQATWHRWFGMPQPMGWKYQINNTPIINLNLTYIKPIYSSYNFELTSETNASGGTVYNNIRQELMVRVGELKPINKSAYVSSSLGNKRIKLPEPKISEIYFFYSPGLEYVFYNATLEGNFIGEKSIYTVDAIRWVFQHRGGVMLSWPRFDLGFIAYWRTQENASATRHDYVGVRLNQRF</sequence>
<proteinExistence type="predicted"/>
<dbReference type="RefSeq" id="WP_159580591.1">
    <property type="nucleotide sequence ID" value="NZ_JBIPKE010000013.1"/>
</dbReference>
<evidence type="ECO:0000313" key="1">
    <source>
        <dbReference type="EMBL" id="MFH6982970.1"/>
    </source>
</evidence>
<dbReference type="Gene3D" id="2.40.128.140">
    <property type="entry name" value="Outer membrane protein"/>
    <property type="match status" value="1"/>
</dbReference>
<dbReference type="Pfam" id="PF09982">
    <property type="entry name" value="LpxR"/>
    <property type="match status" value="1"/>
</dbReference>
<organism evidence="1 2">
    <name type="scientific">Marinoscillum luteum</name>
    <dbReference type="NCBI Taxonomy" id="861051"/>
    <lineage>
        <taxon>Bacteria</taxon>
        <taxon>Pseudomonadati</taxon>
        <taxon>Bacteroidota</taxon>
        <taxon>Cytophagia</taxon>
        <taxon>Cytophagales</taxon>
        <taxon>Reichenbachiellaceae</taxon>
        <taxon>Marinoscillum</taxon>
    </lineage>
</organism>
<protein>
    <submittedName>
        <fullName evidence="1">Lipid A-modifier LpxR family protein</fullName>
    </submittedName>
</protein>
<evidence type="ECO:0000313" key="2">
    <source>
        <dbReference type="Proteomes" id="UP001610063"/>
    </source>
</evidence>
<dbReference type="EMBL" id="JBIPKE010000013">
    <property type="protein sequence ID" value="MFH6982970.1"/>
    <property type="molecule type" value="Genomic_DNA"/>
</dbReference>
<keyword evidence="2" id="KW-1185">Reference proteome</keyword>
<accession>A0ABW7N7G2</accession>
<dbReference type="Proteomes" id="UP001610063">
    <property type="component" value="Unassembled WGS sequence"/>
</dbReference>
<gene>
    <name evidence="1" type="ORF">ACHKAR_05950</name>
</gene>
<name>A0ABW7N7G2_9BACT</name>
<reference evidence="1 2" key="1">
    <citation type="journal article" date="2013" name="Int. J. Syst. Evol. Microbiol.">
        <title>Marinoscillum luteum sp. nov., isolated from marine sediment.</title>
        <authorList>
            <person name="Cha I.T."/>
            <person name="Park S.J."/>
            <person name="Kim S.J."/>
            <person name="Kim J.G."/>
            <person name="Jung M.Y."/>
            <person name="Shin K.S."/>
            <person name="Kwon K.K."/>
            <person name="Yang S.H."/>
            <person name="Seo Y.S."/>
            <person name="Rhee S.K."/>
        </authorList>
    </citation>
    <scope>NUCLEOTIDE SEQUENCE [LARGE SCALE GENOMIC DNA]</scope>
    <source>
        <strain evidence="1 2">KCTC 23939</strain>
    </source>
</reference>
<comment type="caution">
    <text evidence="1">The sequence shown here is derived from an EMBL/GenBank/DDBJ whole genome shotgun (WGS) entry which is preliminary data.</text>
</comment>
<dbReference type="InterPro" id="IPR018707">
    <property type="entry name" value="LpxR"/>
</dbReference>
<dbReference type="InterPro" id="IPR037107">
    <property type="entry name" value="Put_OMP_sf"/>
</dbReference>